<name>A0A819SG53_9BILA</name>
<dbReference type="AlphaFoldDB" id="A0A819SG53"/>
<comment type="caution">
    <text evidence="1">The sequence shown here is derived from an EMBL/GenBank/DDBJ whole genome shotgun (WGS) entry which is preliminary data.</text>
</comment>
<organism evidence="1 2">
    <name type="scientific">Rotaria sordida</name>
    <dbReference type="NCBI Taxonomy" id="392033"/>
    <lineage>
        <taxon>Eukaryota</taxon>
        <taxon>Metazoa</taxon>
        <taxon>Spiralia</taxon>
        <taxon>Gnathifera</taxon>
        <taxon>Rotifera</taxon>
        <taxon>Eurotatoria</taxon>
        <taxon>Bdelloidea</taxon>
        <taxon>Philodinida</taxon>
        <taxon>Philodinidae</taxon>
        <taxon>Rotaria</taxon>
    </lineage>
</organism>
<sequence>SSSISNDAEYVTEDKEITLKWSERSSSMIVWNNIGATTCYCEQIQIPSHDVSHHHSITIDNKTDKYSIGDLSLLVIVLASFQTRKRLFISYQSWDSNMRMDNYDRK</sequence>
<gene>
    <name evidence="1" type="ORF">JBS370_LOCUS29674</name>
</gene>
<dbReference type="EMBL" id="CAJOBD010006492">
    <property type="protein sequence ID" value="CAF4062416.1"/>
    <property type="molecule type" value="Genomic_DNA"/>
</dbReference>
<evidence type="ECO:0000313" key="2">
    <source>
        <dbReference type="Proteomes" id="UP000663836"/>
    </source>
</evidence>
<proteinExistence type="predicted"/>
<accession>A0A819SG53</accession>
<protein>
    <submittedName>
        <fullName evidence="1">Uncharacterized protein</fullName>
    </submittedName>
</protein>
<feature type="non-terminal residue" evidence="1">
    <location>
        <position position="1"/>
    </location>
</feature>
<reference evidence="1" key="1">
    <citation type="submission" date="2021-02" db="EMBL/GenBank/DDBJ databases">
        <authorList>
            <person name="Nowell W R."/>
        </authorList>
    </citation>
    <scope>NUCLEOTIDE SEQUENCE</scope>
</reference>
<evidence type="ECO:0000313" key="1">
    <source>
        <dbReference type="EMBL" id="CAF4062416.1"/>
    </source>
</evidence>
<dbReference type="Proteomes" id="UP000663836">
    <property type="component" value="Unassembled WGS sequence"/>
</dbReference>